<gene>
    <name evidence="2" type="ORF">IAC96_01465</name>
</gene>
<reference evidence="2" key="2">
    <citation type="journal article" date="2021" name="PeerJ">
        <title>Extensive microbial diversity within the chicken gut microbiome revealed by metagenomics and culture.</title>
        <authorList>
            <person name="Gilroy R."/>
            <person name="Ravi A."/>
            <person name="Getino M."/>
            <person name="Pursley I."/>
            <person name="Horton D.L."/>
            <person name="Alikhan N.F."/>
            <person name="Baker D."/>
            <person name="Gharbi K."/>
            <person name="Hall N."/>
            <person name="Watson M."/>
            <person name="Adriaenssens E.M."/>
            <person name="Foster-Nyarko E."/>
            <person name="Jarju S."/>
            <person name="Secka A."/>
            <person name="Antonio M."/>
            <person name="Oren A."/>
            <person name="Chaudhuri R.R."/>
            <person name="La Ragione R."/>
            <person name="Hildebrand F."/>
            <person name="Pallen M.J."/>
        </authorList>
    </citation>
    <scope>NUCLEOTIDE SEQUENCE</scope>
    <source>
        <strain evidence="2">ChiW13-3771</strain>
    </source>
</reference>
<reference evidence="2" key="1">
    <citation type="submission" date="2020-10" db="EMBL/GenBank/DDBJ databases">
        <authorList>
            <person name="Gilroy R."/>
        </authorList>
    </citation>
    <scope>NUCLEOTIDE SEQUENCE</scope>
    <source>
        <strain evidence="2">ChiW13-3771</strain>
    </source>
</reference>
<evidence type="ECO:0000313" key="3">
    <source>
        <dbReference type="Proteomes" id="UP000824201"/>
    </source>
</evidence>
<proteinExistence type="predicted"/>
<dbReference type="AlphaFoldDB" id="A0A9D1ECG2"/>
<evidence type="ECO:0000313" key="2">
    <source>
        <dbReference type="EMBL" id="HIR87595.1"/>
    </source>
</evidence>
<protein>
    <submittedName>
        <fullName evidence="2">Uncharacterized protein</fullName>
    </submittedName>
</protein>
<dbReference type="Proteomes" id="UP000824201">
    <property type="component" value="Unassembled WGS sequence"/>
</dbReference>
<accession>A0A9D1ECG2</accession>
<sequence>MITIFCGRGEGTGLKIHSSSDPAFTEKNKQILLQLAELQLDHNKLTAVLNFDNTIVVIYAKKVINSLSSNPLKKQELRPYAFSQIFVMDINEYALEFCGRMACSNIEQYLYQGTDHPLTLTPEQLNGAAFLQAPNQENMLLNQLTTEEKLQYAYIGILFYEGKLNYIPSKRFHLEELFALLNALLPSFINKRLTYVNGGKINASYWTESVQSSNRSLEDEFYFCHREDAKKFFQCHPNLAFLICSDPSTRRKLYEQIERFPCSSSPSTSIWDQYETVYALIHNVSPNFSQKIETKPITDKKNKPTKTTRRQRKATKKKLRKRQSIPTTVPVVYSNQSSAIDYHKILEIVEQLLTSYNPELQFQFSEQYMEVYRTSNMEQLGILQNKIRKTLICHTCNQQNRKSYLLLLAYSCEIYPEIYVQQRRKEQRIIPIFPIDLKLAQNCAEEIFKGQLYAKQKEKRLLHDLKEWIWKKSC</sequence>
<feature type="region of interest" description="Disordered" evidence="1">
    <location>
        <begin position="292"/>
        <end position="323"/>
    </location>
</feature>
<comment type="caution">
    <text evidence="2">The sequence shown here is derived from an EMBL/GenBank/DDBJ whole genome shotgun (WGS) entry which is preliminary data.</text>
</comment>
<organism evidence="2 3">
    <name type="scientific">Candidatus Fimimorpha faecalis</name>
    <dbReference type="NCBI Taxonomy" id="2840824"/>
    <lineage>
        <taxon>Bacteria</taxon>
        <taxon>Bacillati</taxon>
        <taxon>Bacillota</taxon>
        <taxon>Clostridia</taxon>
        <taxon>Eubacteriales</taxon>
        <taxon>Candidatus Fimimorpha</taxon>
    </lineage>
</organism>
<name>A0A9D1ECG2_9FIRM</name>
<dbReference type="EMBL" id="DVHN01000014">
    <property type="protein sequence ID" value="HIR87595.1"/>
    <property type="molecule type" value="Genomic_DNA"/>
</dbReference>
<evidence type="ECO:0000256" key="1">
    <source>
        <dbReference type="SAM" id="MobiDB-lite"/>
    </source>
</evidence>
<feature type="compositionally biased region" description="Basic residues" evidence="1">
    <location>
        <begin position="303"/>
        <end position="323"/>
    </location>
</feature>
<feature type="compositionally biased region" description="Basic and acidic residues" evidence="1">
    <location>
        <begin position="292"/>
        <end position="302"/>
    </location>
</feature>